<gene>
    <name evidence="1" type="ORF">PX653_25105</name>
</gene>
<dbReference type="EMBL" id="CP119083">
    <property type="protein sequence ID" value="WEF32650.1"/>
    <property type="molecule type" value="Genomic_DNA"/>
</dbReference>
<evidence type="ECO:0000313" key="1">
    <source>
        <dbReference type="EMBL" id="WEF32650.1"/>
    </source>
</evidence>
<protein>
    <submittedName>
        <fullName evidence="1">DUF393 domain-containing protein</fullName>
    </submittedName>
</protein>
<dbReference type="PANTHER" id="PTHR34290:SF2">
    <property type="entry name" value="OS04G0668800 PROTEIN"/>
    <property type="match status" value="1"/>
</dbReference>
<reference evidence="1 2" key="1">
    <citation type="submission" date="2023-02" db="EMBL/GenBank/DDBJ databases">
        <title>Gemone sequence of Telluria chitinolytica ACM 3522T.</title>
        <authorList>
            <person name="Frediansyah A."/>
            <person name="Miess H."/>
            <person name="Gross H."/>
        </authorList>
    </citation>
    <scope>NUCLEOTIDE SEQUENCE [LARGE SCALE GENOMIC DNA]</scope>
    <source>
        <strain evidence="1 2">ACM 3522</strain>
    </source>
</reference>
<accession>A0ABY8BA17</accession>
<organism evidence="1 2">
    <name type="scientific">Pseudoduganella chitinolytica</name>
    <dbReference type="NCBI Taxonomy" id="34070"/>
    <lineage>
        <taxon>Bacteria</taxon>
        <taxon>Pseudomonadati</taxon>
        <taxon>Pseudomonadota</taxon>
        <taxon>Betaproteobacteria</taxon>
        <taxon>Burkholderiales</taxon>
        <taxon>Oxalobacteraceae</taxon>
        <taxon>Telluria group</taxon>
        <taxon>Pseudoduganella</taxon>
    </lineage>
</organism>
<dbReference type="Proteomes" id="UP001216510">
    <property type="component" value="Chromosome"/>
</dbReference>
<dbReference type="PANTHER" id="PTHR34290">
    <property type="entry name" value="SI:CH73-390P7.2"/>
    <property type="match status" value="1"/>
</dbReference>
<dbReference type="InterPro" id="IPR007263">
    <property type="entry name" value="DCC1-like"/>
</dbReference>
<dbReference type="Pfam" id="PF04134">
    <property type="entry name" value="DCC1-like"/>
    <property type="match status" value="1"/>
</dbReference>
<sequence>MDIPALTIYFDGACAFCRAEVSALRGRDRRGALAFVDIAAPGFDAFPAGTDMAALQAQLHSVTRDGRVLRGLDSMQAAYALVGLGWVVLPLRIRPLRPPLEWAYGQFARHRYRISRVLGLAPRTPAVQCDDNVCRPGSPWLKERPDER</sequence>
<name>A0ABY8BA17_9BURK</name>
<evidence type="ECO:0000313" key="2">
    <source>
        <dbReference type="Proteomes" id="UP001216510"/>
    </source>
</evidence>
<keyword evidence="2" id="KW-1185">Reference proteome</keyword>
<dbReference type="RefSeq" id="WP_277415368.1">
    <property type="nucleotide sequence ID" value="NZ_CP119083.1"/>
</dbReference>
<dbReference type="InterPro" id="IPR044691">
    <property type="entry name" value="DCC1_Trx"/>
</dbReference>
<proteinExistence type="predicted"/>